<evidence type="ECO:0000313" key="2">
    <source>
        <dbReference type="Proteomes" id="UP000886501"/>
    </source>
</evidence>
<reference evidence="1" key="1">
    <citation type="submission" date="2019-10" db="EMBL/GenBank/DDBJ databases">
        <authorList>
            <consortium name="DOE Joint Genome Institute"/>
            <person name="Kuo A."/>
            <person name="Miyauchi S."/>
            <person name="Kiss E."/>
            <person name="Drula E."/>
            <person name="Kohler A."/>
            <person name="Sanchez-Garcia M."/>
            <person name="Andreopoulos B."/>
            <person name="Barry K.W."/>
            <person name="Bonito G."/>
            <person name="Buee M."/>
            <person name="Carver A."/>
            <person name="Chen C."/>
            <person name="Cichocki N."/>
            <person name="Clum A."/>
            <person name="Culley D."/>
            <person name="Crous P.W."/>
            <person name="Fauchery L."/>
            <person name="Girlanda M."/>
            <person name="Hayes R."/>
            <person name="Keri Z."/>
            <person name="Labutti K."/>
            <person name="Lipzen A."/>
            <person name="Lombard V."/>
            <person name="Magnuson J."/>
            <person name="Maillard F."/>
            <person name="Morin E."/>
            <person name="Murat C."/>
            <person name="Nolan M."/>
            <person name="Ohm R."/>
            <person name="Pangilinan J."/>
            <person name="Pereira M."/>
            <person name="Perotto S."/>
            <person name="Peter M."/>
            <person name="Riley R."/>
            <person name="Sitrit Y."/>
            <person name="Stielow B."/>
            <person name="Szollosi G."/>
            <person name="Zifcakova L."/>
            <person name="Stursova M."/>
            <person name="Spatafora J.W."/>
            <person name="Tedersoo L."/>
            <person name="Vaario L.-M."/>
            <person name="Yamada A."/>
            <person name="Yan M."/>
            <person name="Wang P."/>
            <person name="Xu J."/>
            <person name="Bruns T."/>
            <person name="Baldrian P."/>
            <person name="Vilgalys R."/>
            <person name="Henrissat B."/>
            <person name="Grigoriev I.V."/>
            <person name="Hibbett D."/>
            <person name="Nagy L.G."/>
            <person name="Martin F.M."/>
        </authorList>
    </citation>
    <scope>NUCLEOTIDE SEQUENCE</scope>
    <source>
        <strain evidence="1">P2</strain>
    </source>
</reference>
<protein>
    <submittedName>
        <fullName evidence="1">Uncharacterized protein</fullName>
    </submittedName>
</protein>
<organism evidence="1 2">
    <name type="scientific">Thelephora ganbajun</name>
    <name type="common">Ganba fungus</name>
    <dbReference type="NCBI Taxonomy" id="370292"/>
    <lineage>
        <taxon>Eukaryota</taxon>
        <taxon>Fungi</taxon>
        <taxon>Dikarya</taxon>
        <taxon>Basidiomycota</taxon>
        <taxon>Agaricomycotina</taxon>
        <taxon>Agaricomycetes</taxon>
        <taxon>Thelephorales</taxon>
        <taxon>Thelephoraceae</taxon>
        <taxon>Thelephora</taxon>
    </lineage>
</organism>
<sequence length="931" mass="107246">MCNDGIPDVSLSGPDETGRSLTRALVQHSPQYQSRDLQPPKRGAIYEVPVEIFLRIFQLLAPPRTRDDAYTLLELTHVCQLWRIALINTPRMWATIFVTGDDRRSFVEMWLERSYPVPLEVIVTVSAKERHYLLCTCGKDGWWRLVPNEVNPCEWHFAFESLAQTKHLERIRMLNIHIAYVPRGEPMRLALESCQFFNLPPLQLTSFEWIDGAGYTRRLAVPHFPPTLRSLSFGGPWHHRLTKVNNLTSFAFGNYSEDISAEAFRTFMLNNQSLETLSLVSINLEGSSSGPPINLSSLKSFCIDYPPKNFSTLIRIPAIQRLSSLRISATSKDGDGWWTFCATGDEITFAIKYYLLDIAEVWEDLTGYANPTIRHVCLQSLPEDVGLISDEGSDVILLLTNAHTLEIGEGYVPLFYSGFMHDLKELGPQLKTPDKTGRSLTGALVQHSPQYQSRDPRPPKRGAIYEVPVEIFLRIFQLLVPLRTPDRPYTLLRLTRVCRFWRIALINTPRMWATIFVAAGDRRSFVEMWLERSYPVPLEVIVTVSVEGRRRPLCTCGKDVWERLIPNEINSCEWHFVFESLAQTKHSERIRTLNINFDDLYDPRGEQVRFSLEGCRFFNLPPLRLTSLEWRDRGTEHDAVLHFPPTLRFLSFSGPWHHQLTKVNNLTSFTLRNNFNEISVEAFRTFILNNQSLETLSLMYTEPEDDSSGPPVNLSNIKSFYIDCPSKTLSTFVRIPAIRRLSSLCISIREEGATWWTFCATGDGITFTVKHLLDEIVEAWEDLTGYASPTIRRVRLQSVPRHIHFNGRGGGEEILPLMNVHTLEIGDGYVPLFYSGFMDDLKELGPQLKTIRFEIPEGTDPFKKSDRYEGWGGSLLNNIEDLVKYRFEQGRPFSSVERMVVSESEWVNRQQDHVWRCFYDDRRLDQYIRPE</sequence>
<reference evidence="1" key="2">
    <citation type="journal article" date="2020" name="Nat. Commun.">
        <title>Large-scale genome sequencing of mycorrhizal fungi provides insights into the early evolution of symbiotic traits.</title>
        <authorList>
            <person name="Miyauchi S."/>
            <person name="Kiss E."/>
            <person name="Kuo A."/>
            <person name="Drula E."/>
            <person name="Kohler A."/>
            <person name="Sanchez-Garcia M."/>
            <person name="Morin E."/>
            <person name="Andreopoulos B."/>
            <person name="Barry K.W."/>
            <person name="Bonito G."/>
            <person name="Buee M."/>
            <person name="Carver A."/>
            <person name="Chen C."/>
            <person name="Cichocki N."/>
            <person name="Clum A."/>
            <person name="Culley D."/>
            <person name="Crous P.W."/>
            <person name="Fauchery L."/>
            <person name="Girlanda M."/>
            <person name="Hayes R.D."/>
            <person name="Keri Z."/>
            <person name="LaButti K."/>
            <person name="Lipzen A."/>
            <person name="Lombard V."/>
            <person name="Magnuson J."/>
            <person name="Maillard F."/>
            <person name="Murat C."/>
            <person name="Nolan M."/>
            <person name="Ohm R.A."/>
            <person name="Pangilinan J."/>
            <person name="Pereira M.F."/>
            <person name="Perotto S."/>
            <person name="Peter M."/>
            <person name="Pfister S."/>
            <person name="Riley R."/>
            <person name="Sitrit Y."/>
            <person name="Stielow J.B."/>
            <person name="Szollosi G."/>
            <person name="Zifcakova L."/>
            <person name="Stursova M."/>
            <person name="Spatafora J.W."/>
            <person name="Tedersoo L."/>
            <person name="Vaario L.M."/>
            <person name="Yamada A."/>
            <person name="Yan M."/>
            <person name="Wang P."/>
            <person name="Xu J."/>
            <person name="Bruns T."/>
            <person name="Baldrian P."/>
            <person name="Vilgalys R."/>
            <person name="Dunand C."/>
            <person name="Henrissat B."/>
            <person name="Grigoriev I.V."/>
            <person name="Hibbett D."/>
            <person name="Nagy L.G."/>
            <person name="Martin F.M."/>
        </authorList>
    </citation>
    <scope>NUCLEOTIDE SEQUENCE</scope>
    <source>
        <strain evidence="1">P2</strain>
    </source>
</reference>
<dbReference type="Proteomes" id="UP000886501">
    <property type="component" value="Unassembled WGS sequence"/>
</dbReference>
<dbReference type="EMBL" id="MU118022">
    <property type="protein sequence ID" value="KAF9647975.1"/>
    <property type="molecule type" value="Genomic_DNA"/>
</dbReference>
<name>A0ACB6ZDT0_THEGA</name>
<accession>A0ACB6ZDT0</accession>
<proteinExistence type="predicted"/>
<comment type="caution">
    <text evidence="1">The sequence shown here is derived from an EMBL/GenBank/DDBJ whole genome shotgun (WGS) entry which is preliminary data.</text>
</comment>
<evidence type="ECO:0000313" key="1">
    <source>
        <dbReference type="EMBL" id="KAF9647975.1"/>
    </source>
</evidence>
<gene>
    <name evidence="1" type="ORF">BDM02DRAFT_3116147</name>
</gene>
<keyword evidence="2" id="KW-1185">Reference proteome</keyword>